<evidence type="ECO:0000313" key="9">
    <source>
        <dbReference type="EMBL" id="VYU38137.1"/>
    </source>
</evidence>
<evidence type="ECO:0000256" key="1">
    <source>
        <dbReference type="ARBA" id="ARBA00004651"/>
    </source>
</evidence>
<evidence type="ECO:0000259" key="8">
    <source>
        <dbReference type="Pfam" id="PF00884"/>
    </source>
</evidence>
<feature type="transmembrane region" description="Helical" evidence="7">
    <location>
        <begin position="357"/>
        <end position="375"/>
    </location>
</feature>
<feature type="domain" description="Sulfatase N-terminal" evidence="8">
    <location>
        <begin position="435"/>
        <end position="700"/>
    </location>
</feature>
<reference evidence="9" key="1">
    <citation type="submission" date="2019-11" db="EMBL/GenBank/DDBJ databases">
        <authorList>
            <person name="Feng L."/>
        </authorList>
    </citation>
    <scope>NUCLEOTIDE SEQUENCE</scope>
    <source>
        <strain evidence="9">ChathewayiLFYP18</strain>
    </source>
</reference>
<dbReference type="PANTHER" id="PTHR47371:SF3">
    <property type="entry name" value="PHOSPHOGLYCEROL TRANSFERASE I"/>
    <property type="match status" value="1"/>
</dbReference>
<dbReference type="RefSeq" id="WP_156832987.1">
    <property type="nucleotide sequence ID" value="NZ_CACRUH010000047.1"/>
</dbReference>
<sequence>MIKKTNCYTMALFLLFLYVLQIFMPVSVKVSIPAGEQNVLRMRWDNCEDGYPFIGEDVYKNVKLKHSNEDAFFIVSIPVKSQQKLRFDLKPADKETVLVQVSNIAINSLFHSKIIDADDINSCFSGFNGAEVNLNDDMVEFTAQNSEDPYVQTLERAEGEENWFYFYRALIFYIVLAFLISVFVEKLKNILKKCYPKIRGVIILACEKLKLQQVFPVVLFYSYCFIWSILIEAVSRKSLSLSLIFIKEKPAIFLCNYAFVCLWYTVGFVVVHKLTYFIVSSAIPLAFLTSNYFLLKMRGTPLVWQDLSAMQFGIAIFFDTYSKDIVIITIIVTGILLCLFLGLSYRKKSKNRRVKVCIGNSIFSLAIIIGIYGQINSSFEAWNQSEIYLKNGLILNFFDSYLKSKVKIPSGYSMEGMENIKEELTGEHYVTSTDPNIIILQIEAFMDPLTIPGLKYSQDPIPNMRKLMDEYSSGNLQVNVFGGSTVNSEFEVLTGLPTKYLGTGDYPYLTKITYEPMESMAHYLSDRYQTTAIHNWYGDFYNRDKVFPNLGFERFISKENIVDGTYDKYYMDDSCFEEYIPRVLKESKERDFIYGITVQMHGPYSTTKPDAATINVTGNYKPEILNNIEQYVNTLNKVDTVIGHLIEYFDATDEPIVFFAFGDHQPALDILNDTDFVKSYPEYDKYTVPYICYNNYNNGAVNVDMAAYQVSSYLLDLCGKSGGIISDFHHKYKETKEYDEKLELIQYDIISGKQYLYDKNNPYKNENMVYGFDSMLIDEVESEENSSYIYGENFTPSCKAAVNGNAVTLEYINSGKIAINKLLEPGEELEVYQKGLYRKIGESVFFSVN</sequence>
<feature type="transmembrane region" description="Helical" evidence="7">
    <location>
        <begin position="251"/>
        <end position="271"/>
    </location>
</feature>
<evidence type="ECO:0000256" key="3">
    <source>
        <dbReference type="ARBA" id="ARBA00022475"/>
    </source>
</evidence>
<dbReference type="PANTHER" id="PTHR47371">
    <property type="entry name" value="LIPOTEICHOIC ACID SYNTHASE"/>
    <property type="match status" value="1"/>
</dbReference>
<gene>
    <name evidence="9" type="ORF">CHLFYP18_00777</name>
</gene>
<dbReference type="CDD" id="cd16015">
    <property type="entry name" value="LTA_synthase"/>
    <property type="match status" value="1"/>
</dbReference>
<dbReference type="GO" id="GO:0005886">
    <property type="term" value="C:plasma membrane"/>
    <property type="evidence" value="ECO:0007669"/>
    <property type="project" value="UniProtKB-SubCell"/>
</dbReference>
<feature type="transmembrane region" description="Helical" evidence="7">
    <location>
        <begin position="165"/>
        <end position="184"/>
    </location>
</feature>
<accession>A0A6N3EKJ3</accession>
<comment type="subcellular location">
    <subcellularLocation>
        <location evidence="1">Cell membrane</location>
        <topology evidence="1">Multi-pass membrane protein</topology>
    </subcellularLocation>
</comment>
<keyword evidence="3" id="KW-1003">Cell membrane</keyword>
<dbReference type="AlphaFoldDB" id="A0A6N3EKJ3"/>
<keyword evidence="6 7" id="KW-0472">Membrane</keyword>
<dbReference type="Gene3D" id="3.40.720.10">
    <property type="entry name" value="Alkaline Phosphatase, subunit A"/>
    <property type="match status" value="1"/>
</dbReference>
<feature type="transmembrane region" description="Helical" evidence="7">
    <location>
        <begin position="325"/>
        <end position="345"/>
    </location>
</feature>
<dbReference type="EMBL" id="CACRUH010000047">
    <property type="protein sequence ID" value="VYU38137.1"/>
    <property type="molecule type" value="Genomic_DNA"/>
</dbReference>
<dbReference type="InterPro" id="IPR000917">
    <property type="entry name" value="Sulfatase_N"/>
</dbReference>
<evidence type="ECO:0000256" key="7">
    <source>
        <dbReference type="SAM" id="Phobius"/>
    </source>
</evidence>
<evidence type="ECO:0000256" key="4">
    <source>
        <dbReference type="ARBA" id="ARBA00022692"/>
    </source>
</evidence>
<evidence type="ECO:0000256" key="2">
    <source>
        <dbReference type="ARBA" id="ARBA00004936"/>
    </source>
</evidence>
<dbReference type="SUPFAM" id="SSF53649">
    <property type="entry name" value="Alkaline phosphatase-like"/>
    <property type="match status" value="1"/>
</dbReference>
<feature type="transmembrane region" description="Helical" evidence="7">
    <location>
        <begin position="276"/>
        <end position="295"/>
    </location>
</feature>
<protein>
    <submittedName>
        <fullName evidence="9">Sulfatase</fullName>
    </submittedName>
</protein>
<comment type="pathway">
    <text evidence="2">Cell wall biogenesis; lipoteichoic acid biosynthesis.</text>
</comment>
<evidence type="ECO:0000256" key="6">
    <source>
        <dbReference type="ARBA" id="ARBA00023136"/>
    </source>
</evidence>
<dbReference type="InterPro" id="IPR050448">
    <property type="entry name" value="OpgB/LTA_synthase_biosynth"/>
</dbReference>
<evidence type="ECO:0000256" key="5">
    <source>
        <dbReference type="ARBA" id="ARBA00022989"/>
    </source>
</evidence>
<keyword evidence="5 7" id="KW-1133">Transmembrane helix</keyword>
<proteinExistence type="predicted"/>
<dbReference type="Pfam" id="PF00884">
    <property type="entry name" value="Sulfatase"/>
    <property type="match status" value="1"/>
</dbReference>
<dbReference type="InterPro" id="IPR017850">
    <property type="entry name" value="Alkaline_phosphatase_core_sf"/>
</dbReference>
<name>A0A6N3EKJ3_9FIRM</name>
<feature type="transmembrane region" description="Helical" evidence="7">
    <location>
        <begin position="214"/>
        <end position="231"/>
    </location>
</feature>
<keyword evidence="4 7" id="KW-0812">Transmembrane</keyword>
<organism evidence="9">
    <name type="scientific">Hungatella hathewayi</name>
    <dbReference type="NCBI Taxonomy" id="154046"/>
    <lineage>
        <taxon>Bacteria</taxon>
        <taxon>Bacillati</taxon>
        <taxon>Bacillota</taxon>
        <taxon>Clostridia</taxon>
        <taxon>Lachnospirales</taxon>
        <taxon>Lachnospiraceae</taxon>
        <taxon>Hungatella</taxon>
    </lineage>
</organism>